<evidence type="ECO:0000256" key="1">
    <source>
        <dbReference type="ARBA" id="ARBA00004173"/>
    </source>
</evidence>
<dbReference type="InterPro" id="IPR006703">
    <property type="entry name" value="G_AIG1"/>
</dbReference>
<comment type="similarity">
    <text evidence="5">Belongs to the TRAFAC class TrmE-Era-EngA-EngB-Septin-like GTPase superfamily. AIG1/Toc34/Toc159-like paraseptin GTPase family. IAN subfamily.</text>
</comment>
<evidence type="ECO:0000256" key="14">
    <source>
        <dbReference type="ARBA" id="ARBA00073539"/>
    </source>
</evidence>
<dbReference type="GO" id="GO:0005829">
    <property type="term" value="C:cytosol"/>
    <property type="evidence" value="ECO:0007669"/>
    <property type="project" value="UniProtKB-SubCell"/>
</dbReference>
<evidence type="ECO:0000256" key="4">
    <source>
        <dbReference type="ARBA" id="ARBA00004555"/>
    </source>
</evidence>
<keyword evidence="10" id="KW-0333">Golgi apparatus</keyword>
<keyword evidence="6" id="KW-0963">Cytoplasm</keyword>
<evidence type="ECO:0000256" key="15">
    <source>
        <dbReference type="ARBA" id="ARBA00077278"/>
    </source>
</evidence>
<protein>
    <recommendedName>
        <fullName evidence="14">GTPase IMAP family member 8</fullName>
    </recommendedName>
    <alternativeName>
        <fullName evidence="15">Immune-associated nucleotide-binding protein 9</fullName>
    </alternativeName>
</protein>
<evidence type="ECO:0000256" key="9">
    <source>
        <dbReference type="ARBA" id="ARBA00022824"/>
    </source>
</evidence>
<keyword evidence="18" id="KW-1185">Reference proteome</keyword>
<dbReference type="PANTHER" id="PTHR10903:SF188">
    <property type="entry name" value="GTPASE IMAP FAMILY MEMBER 2-LIKE-RELATED"/>
    <property type="match status" value="1"/>
</dbReference>
<dbReference type="PANTHER" id="PTHR10903">
    <property type="entry name" value="GTPASE, IMAP FAMILY MEMBER-RELATED"/>
    <property type="match status" value="1"/>
</dbReference>
<feature type="domain" description="AIG1-type G" evidence="17">
    <location>
        <begin position="9"/>
        <end position="202"/>
    </location>
</feature>
<dbReference type="GO" id="GO:0005783">
    <property type="term" value="C:endoplasmic reticulum"/>
    <property type="evidence" value="ECO:0007669"/>
    <property type="project" value="UniProtKB-SubCell"/>
</dbReference>
<keyword evidence="9" id="KW-0256">Endoplasmic reticulum</keyword>
<evidence type="ECO:0000256" key="16">
    <source>
        <dbReference type="SAM" id="MobiDB-lite"/>
    </source>
</evidence>
<evidence type="ECO:0000256" key="13">
    <source>
        <dbReference type="ARBA" id="ARBA00056809"/>
    </source>
</evidence>
<evidence type="ECO:0000256" key="3">
    <source>
        <dbReference type="ARBA" id="ARBA00004514"/>
    </source>
</evidence>
<evidence type="ECO:0000313" key="19">
    <source>
        <dbReference type="RefSeq" id="XP_026128059.1"/>
    </source>
</evidence>
<dbReference type="KEGG" id="caua:113108878"/>
<keyword evidence="12" id="KW-0342">GTP-binding</keyword>
<name>A0A6P6Q379_CARAU</name>
<organism evidence="18 19">
    <name type="scientific">Carassius auratus</name>
    <name type="common">Goldfish</name>
    <dbReference type="NCBI Taxonomy" id="7957"/>
    <lineage>
        <taxon>Eukaryota</taxon>
        <taxon>Metazoa</taxon>
        <taxon>Chordata</taxon>
        <taxon>Craniata</taxon>
        <taxon>Vertebrata</taxon>
        <taxon>Euteleostomi</taxon>
        <taxon>Actinopterygii</taxon>
        <taxon>Neopterygii</taxon>
        <taxon>Teleostei</taxon>
        <taxon>Ostariophysi</taxon>
        <taxon>Cypriniformes</taxon>
        <taxon>Cyprinidae</taxon>
        <taxon>Cyprininae</taxon>
        <taxon>Carassius</taxon>
    </lineage>
</organism>
<dbReference type="GO" id="GO:0005739">
    <property type="term" value="C:mitochondrion"/>
    <property type="evidence" value="ECO:0007669"/>
    <property type="project" value="UniProtKB-SubCell"/>
</dbReference>
<evidence type="ECO:0000256" key="6">
    <source>
        <dbReference type="ARBA" id="ARBA00022490"/>
    </source>
</evidence>
<keyword evidence="7" id="KW-0677">Repeat</keyword>
<evidence type="ECO:0000256" key="7">
    <source>
        <dbReference type="ARBA" id="ARBA00022737"/>
    </source>
</evidence>
<comment type="function">
    <text evidence="13">Exerts an anti-apoptotic effect in the immune system and is involved in responses to infections.</text>
</comment>
<sequence length="255" mass="29948">MASKHKGDSQELRIVLLGVCGARKSSTANGILGREAFKESRTRESEKQTGRVEDRNISIIDTPGFFNTQLTDEEMKSQMMKSLYLSDPGPHVFLLVINLETFEEDERNVVEEILENFGAQALKFTMVLFIGIEQMSKRDLTAFTFSQKFQELVRHCRSKYHVINSKNEMNQSHIAELLEKIDEIIKQNNDHHYDNEIYLQYQTKSRKERNKQQEKNGRTNVQETKQEQVIVRDKIRKYTTDTLEIHKKTRMMKKR</sequence>
<dbReference type="InterPro" id="IPR027417">
    <property type="entry name" value="P-loop_NTPase"/>
</dbReference>
<evidence type="ECO:0000313" key="18">
    <source>
        <dbReference type="Proteomes" id="UP000515129"/>
    </source>
</evidence>
<evidence type="ECO:0000256" key="10">
    <source>
        <dbReference type="ARBA" id="ARBA00023034"/>
    </source>
</evidence>
<evidence type="ECO:0000256" key="8">
    <source>
        <dbReference type="ARBA" id="ARBA00022741"/>
    </source>
</evidence>
<dbReference type="AlphaFoldDB" id="A0A6P6Q379"/>
<dbReference type="Gene3D" id="3.40.50.300">
    <property type="entry name" value="P-loop containing nucleotide triphosphate hydrolases"/>
    <property type="match status" value="1"/>
</dbReference>
<keyword evidence="8" id="KW-0547">Nucleotide-binding</keyword>
<dbReference type="FunFam" id="3.40.50.300:FF:000536">
    <property type="entry name" value="GTPase IMAP family member 8"/>
    <property type="match status" value="1"/>
</dbReference>
<dbReference type="PROSITE" id="PS51720">
    <property type="entry name" value="G_AIG1"/>
    <property type="match status" value="1"/>
</dbReference>
<dbReference type="Pfam" id="PF04548">
    <property type="entry name" value="AIG1"/>
    <property type="match status" value="1"/>
</dbReference>
<accession>A0A6P6Q379</accession>
<dbReference type="OrthoDB" id="5985928at2759"/>
<proteinExistence type="inferred from homology"/>
<dbReference type="Proteomes" id="UP000515129">
    <property type="component" value="Chromosome 1"/>
</dbReference>
<dbReference type="GeneID" id="113108878"/>
<keyword evidence="11" id="KW-0496">Mitochondrion</keyword>
<evidence type="ECO:0000256" key="12">
    <source>
        <dbReference type="ARBA" id="ARBA00023134"/>
    </source>
</evidence>
<dbReference type="GO" id="GO:0005794">
    <property type="term" value="C:Golgi apparatus"/>
    <property type="evidence" value="ECO:0007669"/>
    <property type="project" value="UniProtKB-SubCell"/>
</dbReference>
<dbReference type="RefSeq" id="XP_026128059.1">
    <property type="nucleotide sequence ID" value="XM_026272274.1"/>
</dbReference>
<reference evidence="19" key="1">
    <citation type="submission" date="2025-08" db="UniProtKB">
        <authorList>
            <consortium name="RefSeq"/>
        </authorList>
    </citation>
    <scope>IDENTIFICATION</scope>
    <source>
        <strain evidence="19">Wakin</strain>
        <tissue evidence="19">Muscle</tissue>
    </source>
</reference>
<feature type="region of interest" description="Disordered" evidence="16">
    <location>
        <begin position="204"/>
        <end position="225"/>
    </location>
</feature>
<evidence type="ECO:0000259" key="17">
    <source>
        <dbReference type="PROSITE" id="PS51720"/>
    </source>
</evidence>
<evidence type="ECO:0000256" key="2">
    <source>
        <dbReference type="ARBA" id="ARBA00004240"/>
    </source>
</evidence>
<evidence type="ECO:0000256" key="11">
    <source>
        <dbReference type="ARBA" id="ARBA00023128"/>
    </source>
</evidence>
<dbReference type="InterPro" id="IPR045058">
    <property type="entry name" value="GIMA/IAN/Toc"/>
</dbReference>
<dbReference type="GO" id="GO:0005525">
    <property type="term" value="F:GTP binding"/>
    <property type="evidence" value="ECO:0007669"/>
    <property type="project" value="UniProtKB-KW"/>
</dbReference>
<evidence type="ECO:0000256" key="5">
    <source>
        <dbReference type="ARBA" id="ARBA00008535"/>
    </source>
</evidence>
<dbReference type="SUPFAM" id="SSF52540">
    <property type="entry name" value="P-loop containing nucleoside triphosphate hydrolases"/>
    <property type="match status" value="1"/>
</dbReference>
<comment type="subcellular location">
    <subcellularLocation>
        <location evidence="3">Cytoplasm</location>
        <location evidence="3">Cytosol</location>
    </subcellularLocation>
    <subcellularLocation>
        <location evidence="2">Endoplasmic reticulum</location>
    </subcellularLocation>
    <subcellularLocation>
        <location evidence="4">Golgi apparatus</location>
    </subcellularLocation>
    <subcellularLocation>
        <location evidence="1">Mitochondrion</location>
    </subcellularLocation>
</comment>
<gene>
    <name evidence="19" type="primary">LOC113108878</name>
</gene>